<evidence type="ECO:0000313" key="1">
    <source>
        <dbReference type="EMBL" id="EDX78616.1"/>
    </source>
</evidence>
<dbReference type="Proteomes" id="UP000003835">
    <property type="component" value="Unassembled WGS sequence"/>
</dbReference>
<dbReference type="AlphaFoldDB" id="B4VHY1"/>
<proteinExistence type="predicted"/>
<keyword evidence="2" id="KW-1185">Reference proteome</keyword>
<protein>
    <submittedName>
        <fullName evidence="1">Type I restriction enzyme R protein N terminal domain protein</fullName>
    </submittedName>
</protein>
<sequence length="212" mass="24412">MTQSLAISQAITNMAQLQQRFTLNPADSDLFFPEWHDNLPGLTETERAFLDKIKRRFVRHRMQGELAEATVNMLIVAHLLELAGLYDEPFLITNEYSVDVVLEERDEKLRGRIDTLVFQRQFWSAVIESKKSISFEAGIPQALAYMMTTPQSDKPLYGMITDGGLYMFIKLVNRDPAIYDFSDVFSLLLLRQNKLYDVLQVLKRLASVLQES</sequence>
<evidence type="ECO:0000313" key="2">
    <source>
        <dbReference type="Proteomes" id="UP000003835"/>
    </source>
</evidence>
<dbReference type="OrthoDB" id="511707at2"/>
<organism evidence="1 2">
    <name type="scientific">Coleofasciculus chthonoplastes PCC 7420</name>
    <dbReference type="NCBI Taxonomy" id="118168"/>
    <lineage>
        <taxon>Bacteria</taxon>
        <taxon>Bacillati</taxon>
        <taxon>Cyanobacteriota</taxon>
        <taxon>Cyanophyceae</taxon>
        <taxon>Coleofasciculales</taxon>
        <taxon>Coleofasciculaceae</taxon>
        <taxon>Coleofasciculus</taxon>
    </lineage>
</organism>
<accession>B4VHY1</accession>
<gene>
    <name evidence="1" type="ORF">MC7420_7269</name>
</gene>
<dbReference type="eggNOG" id="COG2810">
    <property type="taxonomic scope" value="Bacteria"/>
</dbReference>
<reference evidence="1 2" key="1">
    <citation type="submission" date="2008-07" db="EMBL/GenBank/DDBJ databases">
        <authorList>
            <person name="Tandeau de Marsac N."/>
            <person name="Ferriera S."/>
            <person name="Johnson J."/>
            <person name="Kravitz S."/>
            <person name="Beeson K."/>
            <person name="Sutton G."/>
            <person name="Rogers Y.-H."/>
            <person name="Friedman R."/>
            <person name="Frazier M."/>
            <person name="Venter J.C."/>
        </authorList>
    </citation>
    <scope>NUCLEOTIDE SEQUENCE [LARGE SCALE GENOMIC DNA]</scope>
    <source>
        <strain evidence="1 2">PCC 7420</strain>
    </source>
</reference>
<dbReference type="RefSeq" id="WP_006098092.1">
    <property type="nucleotide sequence ID" value="NZ_DS989841.1"/>
</dbReference>
<name>B4VHY1_9CYAN</name>
<dbReference type="HOGENOM" id="CLU_090272_0_0_3"/>
<dbReference type="EMBL" id="DS989841">
    <property type="protein sequence ID" value="EDX78616.1"/>
    <property type="molecule type" value="Genomic_DNA"/>
</dbReference>